<reference evidence="2" key="1">
    <citation type="journal article" date="2019" name="Int. J. Syst. Evol. Microbiol.">
        <title>The Global Catalogue of Microorganisms (GCM) 10K type strain sequencing project: providing services to taxonomists for standard genome sequencing and annotation.</title>
        <authorList>
            <consortium name="The Broad Institute Genomics Platform"/>
            <consortium name="The Broad Institute Genome Sequencing Center for Infectious Disease"/>
            <person name="Wu L."/>
            <person name="Ma J."/>
        </authorList>
    </citation>
    <scope>NUCLEOTIDE SEQUENCE [LARGE SCALE GENOMIC DNA]</scope>
    <source>
        <strain evidence="2">JCM 13378</strain>
    </source>
</reference>
<dbReference type="EMBL" id="BAAAEI010000030">
    <property type="protein sequence ID" value="GAA0373234.1"/>
    <property type="molecule type" value="Genomic_DNA"/>
</dbReference>
<evidence type="ECO:0000313" key="2">
    <source>
        <dbReference type="Proteomes" id="UP001501757"/>
    </source>
</evidence>
<gene>
    <name evidence="1" type="ORF">GCM10009092_41780</name>
</gene>
<sequence length="288" mass="32659">MLPSSLAQLTQLLDLSPQALQLLHRQWWPLASSLAVRNAPKVLGINGAQGSGKSTLVKYLQAVVAQEFGLQVAILSLDDLYYPKPHRRWLAAQVHPLLATRGVPGTHDINLGMEIIRRFRAGLELNLPRFDKATDDRALEGHWLQGPVDILILEGWCLGALPQSQAQLKTPVNELEENEDSDGSWRQYVNTQLAGEYQRLFAQLDKLLVLQAPDWQSVQRWRAEQEQKLIARRGQGMSKQALARFMQHYQRLTCHQLHAPPPNAQLYLLDPARQVQNQPGQPSYDWQI</sequence>
<keyword evidence="2" id="KW-1185">Reference proteome</keyword>
<organism evidence="1 2">
    <name type="scientific">Bowmanella denitrificans</name>
    <dbReference type="NCBI Taxonomy" id="366582"/>
    <lineage>
        <taxon>Bacteria</taxon>
        <taxon>Pseudomonadati</taxon>
        <taxon>Pseudomonadota</taxon>
        <taxon>Gammaproteobacteria</taxon>
        <taxon>Alteromonadales</taxon>
        <taxon>Alteromonadaceae</taxon>
        <taxon>Bowmanella</taxon>
    </lineage>
</organism>
<proteinExistence type="predicted"/>
<dbReference type="Proteomes" id="UP001501757">
    <property type="component" value="Unassembled WGS sequence"/>
</dbReference>
<dbReference type="RefSeq" id="WP_343847357.1">
    <property type="nucleotide sequence ID" value="NZ_BAAAEI010000030.1"/>
</dbReference>
<comment type="caution">
    <text evidence="1">The sequence shown here is derived from an EMBL/GenBank/DDBJ whole genome shotgun (WGS) entry which is preliminary data.</text>
</comment>
<keyword evidence="1" id="KW-0808">Transferase</keyword>
<keyword evidence="1" id="KW-0418">Kinase</keyword>
<dbReference type="SUPFAM" id="SSF52540">
    <property type="entry name" value="P-loop containing nucleoside triphosphate hydrolases"/>
    <property type="match status" value="1"/>
</dbReference>
<dbReference type="InterPro" id="IPR027417">
    <property type="entry name" value="P-loop_NTPase"/>
</dbReference>
<evidence type="ECO:0000313" key="1">
    <source>
        <dbReference type="EMBL" id="GAA0373234.1"/>
    </source>
</evidence>
<name>A0ABP3HKX8_9ALTE</name>
<accession>A0ABP3HKX8</accession>
<protein>
    <submittedName>
        <fullName evidence="1">Kinase</fullName>
    </submittedName>
</protein>
<dbReference type="GO" id="GO:0016301">
    <property type="term" value="F:kinase activity"/>
    <property type="evidence" value="ECO:0007669"/>
    <property type="project" value="UniProtKB-KW"/>
</dbReference>
<dbReference type="Gene3D" id="3.40.50.300">
    <property type="entry name" value="P-loop containing nucleotide triphosphate hydrolases"/>
    <property type="match status" value="1"/>
</dbReference>